<dbReference type="InterPro" id="IPR035985">
    <property type="entry name" value="Ubiquitin-activating_enz"/>
</dbReference>
<gene>
    <name evidence="3" type="ORF">ONB1V03_LOCUS50</name>
</gene>
<dbReference type="AlphaFoldDB" id="A0A7R9Q9Q3"/>
<name>A0A7R9Q9Q3_9ACAR</name>
<evidence type="ECO:0000313" key="3">
    <source>
        <dbReference type="EMBL" id="CAD7636194.1"/>
    </source>
</evidence>
<dbReference type="GO" id="GO:0061503">
    <property type="term" value="F:tRNA threonylcarbamoyladenosine dehydratase"/>
    <property type="evidence" value="ECO:0007669"/>
    <property type="project" value="TreeGrafter"/>
</dbReference>
<organism evidence="3">
    <name type="scientific">Oppiella nova</name>
    <dbReference type="NCBI Taxonomy" id="334625"/>
    <lineage>
        <taxon>Eukaryota</taxon>
        <taxon>Metazoa</taxon>
        <taxon>Ecdysozoa</taxon>
        <taxon>Arthropoda</taxon>
        <taxon>Chelicerata</taxon>
        <taxon>Arachnida</taxon>
        <taxon>Acari</taxon>
        <taxon>Acariformes</taxon>
        <taxon>Sarcoptiformes</taxon>
        <taxon>Oribatida</taxon>
        <taxon>Brachypylina</taxon>
        <taxon>Oppioidea</taxon>
        <taxon>Oppiidae</taxon>
        <taxon>Oppiella</taxon>
    </lineage>
</organism>
<keyword evidence="4" id="KW-1185">Reference proteome</keyword>
<dbReference type="EMBL" id="CAJPVJ010000001">
    <property type="protein sequence ID" value="CAG2155768.1"/>
    <property type="molecule type" value="Genomic_DNA"/>
</dbReference>
<evidence type="ECO:0000259" key="2">
    <source>
        <dbReference type="Pfam" id="PF05117"/>
    </source>
</evidence>
<dbReference type="GO" id="GO:0061504">
    <property type="term" value="P:cyclic threonylcarbamoyladenosine biosynthetic process"/>
    <property type="evidence" value="ECO:0007669"/>
    <property type="project" value="TreeGrafter"/>
</dbReference>
<dbReference type="InterPro" id="IPR000594">
    <property type="entry name" value="ThiF_NAD_FAD-bd"/>
</dbReference>
<reference evidence="3" key="1">
    <citation type="submission" date="2020-11" db="EMBL/GenBank/DDBJ databases">
        <authorList>
            <person name="Tran Van P."/>
        </authorList>
    </citation>
    <scope>NUCLEOTIDE SEQUENCE</scope>
</reference>
<dbReference type="EMBL" id="OC914826">
    <property type="protein sequence ID" value="CAD7636194.1"/>
    <property type="molecule type" value="Genomic_DNA"/>
</dbReference>
<dbReference type="InterPro" id="IPR045886">
    <property type="entry name" value="ThiF/MoeB/HesA"/>
</dbReference>
<dbReference type="SUPFAM" id="SSF69572">
    <property type="entry name" value="Activating enzymes of the ubiquitin-like proteins"/>
    <property type="match status" value="1"/>
</dbReference>
<feature type="domain" description="DUF695" evidence="2">
    <location>
        <begin position="364"/>
        <end position="462"/>
    </location>
</feature>
<proteinExistence type="predicted"/>
<sequence length="473" mass="52886">MTELFQNDEYERRFAGVAKIYGEETFNHYEKSHVMVIGIGGVGSWAVEALARTGIGELTLVDMDSVAASNINRQLPAMTSTLGHEKIEVMAERCRSINPRIKINLIDDYLSPDNVKEILENVPDIILDCIDDVKAKFALMLHCRFNKIPLIVSGGAGGKLDPLKIRVADLSKTEQDPMLAKLRSQLRAKGICKKPKEKFGITCVYSIDNPFSSADVCASAGLRCGGYGSAVVVTSSFAMVAVAEVLKNYLESKNNKYKSIETAMLNFGNGLSSISRISIRNWWQQPLKFLAGNLPHLNPQVILSKPVLTMKNIQMKLILWLCMINIMKLKKLNSYKHEISRLDKITRSSTDEDEYISLEGETNEGLPLVAILNSTLLTWDQKASHPWMLLVEIPYAGQNSSGMPSATDYELLNEIEEELLNELKDFEGYLNIGRETGNNLRTILVVNYAEKSLEMRYSIQTIDMDSLENEAAF</sequence>
<feature type="domain" description="THIF-type NAD/FAD binding fold" evidence="1">
    <location>
        <begin position="17"/>
        <end position="258"/>
    </location>
</feature>
<dbReference type="CDD" id="cd00755">
    <property type="entry name" value="YgdL_like"/>
    <property type="match status" value="1"/>
</dbReference>
<dbReference type="GO" id="GO:0008641">
    <property type="term" value="F:ubiquitin-like modifier activating enzyme activity"/>
    <property type="evidence" value="ECO:0007669"/>
    <property type="project" value="InterPro"/>
</dbReference>
<dbReference type="PANTHER" id="PTHR43267:SF1">
    <property type="entry name" value="TRNA THREONYLCARBAMOYLADENOSINE DEHYDRATASE"/>
    <property type="match status" value="1"/>
</dbReference>
<dbReference type="Pfam" id="PF05117">
    <property type="entry name" value="DUF695"/>
    <property type="match status" value="1"/>
</dbReference>
<dbReference type="Gene3D" id="3.40.50.720">
    <property type="entry name" value="NAD(P)-binding Rossmann-like Domain"/>
    <property type="match status" value="1"/>
</dbReference>
<dbReference type="InterPro" id="IPR016097">
    <property type="entry name" value="DUF695"/>
</dbReference>
<accession>A0A7R9Q9Q3</accession>
<dbReference type="Pfam" id="PF00899">
    <property type="entry name" value="ThiF"/>
    <property type="match status" value="1"/>
</dbReference>
<dbReference type="Proteomes" id="UP000728032">
    <property type="component" value="Unassembled WGS sequence"/>
</dbReference>
<evidence type="ECO:0008006" key="5">
    <source>
        <dbReference type="Google" id="ProtNLM"/>
    </source>
</evidence>
<protein>
    <recommendedName>
        <fullName evidence="5">THIF-type NAD/FAD binding fold domain-containing protein</fullName>
    </recommendedName>
</protein>
<dbReference type="PANTHER" id="PTHR43267">
    <property type="entry name" value="TRNA THREONYLCARBAMOYLADENOSINE DEHYDRATASE"/>
    <property type="match status" value="1"/>
</dbReference>
<evidence type="ECO:0000313" key="4">
    <source>
        <dbReference type="Proteomes" id="UP000728032"/>
    </source>
</evidence>
<dbReference type="OrthoDB" id="567827at2759"/>
<evidence type="ECO:0000259" key="1">
    <source>
        <dbReference type="Pfam" id="PF00899"/>
    </source>
</evidence>